<dbReference type="Proteomes" id="UP001500101">
    <property type="component" value="Unassembled WGS sequence"/>
</dbReference>
<reference evidence="3" key="1">
    <citation type="journal article" date="2019" name="Int. J. Syst. Evol. Microbiol.">
        <title>The Global Catalogue of Microorganisms (GCM) 10K type strain sequencing project: providing services to taxonomists for standard genome sequencing and annotation.</title>
        <authorList>
            <consortium name="The Broad Institute Genomics Platform"/>
            <consortium name="The Broad Institute Genome Sequencing Center for Infectious Disease"/>
            <person name="Wu L."/>
            <person name="Ma J."/>
        </authorList>
    </citation>
    <scope>NUCLEOTIDE SEQUENCE [LARGE SCALE GENOMIC DNA]</scope>
    <source>
        <strain evidence="3">JCM 16704</strain>
    </source>
</reference>
<feature type="signal peptide" evidence="1">
    <location>
        <begin position="1"/>
        <end position="28"/>
    </location>
</feature>
<keyword evidence="1" id="KW-0732">Signal</keyword>
<feature type="chain" id="PRO_5047162018" description="DUF4374 domain-containing protein" evidence="1">
    <location>
        <begin position="29"/>
        <end position="452"/>
    </location>
</feature>
<gene>
    <name evidence="2" type="ORF">GCM10022216_08430</name>
</gene>
<dbReference type="EMBL" id="BAAAZI010000004">
    <property type="protein sequence ID" value="GAA4134911.1"/>
    <property type="molecule type" value="Genomic_DNA"/>
</dbReference>
<evidence type="ECO:0008006" key="4">
    <source>
        <dbReference type="Google" id="ProtNLM"/>
    </source>
</evidence>
<evidence type="ECO:0000313" key="3">
    <source>
        <dbReference type="Proteomes" id="UP001500101"/>
    </source>
</evidence>
<sequence>MKFTSLNYLASIGLLVSTLSIMSCKDSAVEIVPPTTNPDGRWITVAGAVMGTSATSKPGDGNGGTKLFSVSAKDAKDFNFTIDPFTNGVEMKSNRTARLQTSEDGNVLFNIAYAGENGGEFSRFKINGGNSFVQEDVTVNISQYATTAPRWVKLFDGDKTGVAVNVADVKPVTEGTTYKYSRGRSTVLALDLQNVLIKNYKQYEIPLSAEEEAKGYYISRLDAPVLNKAGNKLIIGFASGKHDPKTGAGDKNPYPALSSKSVVVDYPSLENPKVISSTISNGSTNGYRSFNAFLGNDGMIYQATQRDDKGSHILRIGQNNEYDNSYVFSLDAALKVKGSYIECWRYVGDGIAYVLYTHDGASASKFDANQQQSYAARVDLNAKTATKLDLPDDVDVYYFQHQGIAVDGDDVYLTYAPVGKEGRIYVINRKTGEVKPGAKLANKPGNHYIGTF</sequence>
<keyword evidence="3" id="KW-1185">Reference proteome</keyword>
<proteinExistence type="predicted"/>
<evidence type="ECO:0000256" key="1">
    <source>
        <dbReference type="SAM" id="SignalP"/>
    </source>
</evidence>
<organism evidence="2 3">
    <name type="scientific">Sphingobacterium kyonggiense</name>
    <dbReference type="NCBI Taxonomy" id="714075"/>
    <lineage>
        <taxon>Bacteria</taxon>
        <taxon>Pseudomonadati</taxon>
        <taxon>Bacteroidota</taxon>
        <taxon>Sphingobacteriia</taxon>
        <taxon>Sphingobacteriales</taxon>
        <taxon>Sphingobacteriaceae</taxon>
        <taxon>Sphingobacterium</taxon>
    </lineage>
</organism>
<protein>
    <recommendedName>
        <fullName evidence="4">DUF4374 domain-containing protein</fullName>
    </recommendedName>
</protein>
<comment type="caution">
    <text evidence="2">The sequence shown here is derived from an EMBL/GenBank/DDBJ whole genome shotgun (WGS) entry which is preliminary data.</text>
</comment>
<dbReference type="PROSITE" id="PS51257">
    <property type="entry name" value="PROKAR_LIPOPROTEIN"/>
    <property type="match status" value="1"/>
</dbReference>
<dbReference type="RefSeq" id="WP_344673435.1">
    <property type="nucleotide sequence ID" value="NZ_BAAAZI010000004.1"/>
</dbReference>
<accession>A0ABP7YE82</accession>
<evidence type="ECO:0000313" key="2">
    <source>
        <dbReference type="EMBL" id="GAA4134911.1"/>
    </source>
</evidence>
<name>A0ABP7YE82_9SPHI</name>